<feature type="region of interest" description="Disordered" evidence="4">
    <location>
        <begin position="145"/>
        <end position="221"/>
    </location>
</feature>
<dbReference type="EMBL" id="SPHZ02000002">
    <property type="protein sequence ID" value="KAF0930550.1"/>
    <property type="molecule type" value="Genomic_DNA"/>
</dbReference>
<dbReference type="AlphaFoldDB" id="A0A6G1F0X2"/>
<accession>A0A6G1F0X2</accession>
<organism evidence="5 6">
    <name type="scientific">Oryza meyeriana var. granulata</name>
    <dbReference type="NCBI Taxonomy" id="110450"/>
    <lineage>
        <taxon>Eukaryota</taxon>
        <taxon>Viridiplantae</taxon>
        <taxon>Streptophyta</taxon>
        <taxon>Embryophyta</taxon>
        <taxon>Tracheophyta</taxon>
        <taxon>Spermatophyta</taxon>
        <taxon>Magnoliopsida</taxon>
        <taxon>Liliopsida</taxon>
        <taxon>Poales</taxon>
        <taxon>Poaceae</taxon>
        <taxon>BOP clade</taxon>
        <taxon>Oryzoideae</taxon>
        <taxon>Oryzeae</taxon>
        <taxon>Oryzinae</taxon>
        <taxon>Oryza</taxon>
        <taxon>Oryza meyeriana</taxon>
    </lineage>
</organism>
<dbReference type="InterPro" id="IPR008587">
    <property type="entry name" value="FPP_plant"/>
</dbReference>
<gene>
    <name evidence="5" type="ORF">E2562_033317</name>
</gene>
<evidence type="ECO:0000256" key="4">
    <source>
        <dbReference type="SAM" id="MobiDB-lite"/>
    </source>
</evidence>
<dbReference type="PANTHER" id="PTHR31580:SF4">
    <property type="entry name" value="FILAMENT-LIKE PLANT PROTEIN 6"/>
    <property type="match status" value="1"/>
</dbReference>
<dbReference type="Proteomes" id="UP000479710">
    <property type="component" value="Unassembled WGS sequence"/>
</dbReference>
<proteinExistence type="inferred from homology"/>
<keyword evidence="6" id="KW-1185">Reference proteome</keyword>
<evidence type="ECO:0000313" key="5">
    <source>
        <dbReference type="EMBL" id="KAF0930550.1"/>
    </source>
</evidence>
<protein>
    <submittedName>
        <fullName evidence="5">Uncharacterized protein</fullName>
    </submittedName>
</protein>
<name>A0A6G1F0X2_9ORYZ</name>
<comment type="similarity">
    <text evidence="1">Belongs to the FPP family.</text>
</comment>
<evidence type="ECO:0000256" key="1">
    <source>
        <dbReference type="ARBA" id="ARBA00005921"/>
    </source>
</evidence>
<dbReference type="OrthoDB" id="787125at2759"/>
<reference evidence="5 6" key="1">
    <citation type="submission" date="2019-11" db="EMBL/GenBank/DDBJ databases">
        <title>Whole genome sequence of Oryza granulata.</title>
        <authorList>
            <person name="Li W."/>
        </authorList>
    </citation>
    <scope>NUCLEOTIDE SEQUENCE [LARGE SCALE GENOMIC DNA]</scope>
    <source>
        <strain evidence="6">cv. Menghai</strain>
        <tissue evidence="5">Leaf</tissue>
    </source>
</reference>
<evidence type="ECO:0000256" key="2">
    <source>
        <dbReference type="ARBA" id="ARBA00023054"/>
    </source>
</evidence>
<dbReference type="Pfam" id="PF05911">
    <property type="entry name" value="FPP"/>
    <property type="match status" value="1"/>
</dbReference>
<feature type="coiled-coil region" evidence="3">
    <location>
        <begin position="5"/>
        <end position="93"/>
    </location>
</feature>
<dbReference type="PANTHER" id="PTHR31580">
    <property type="entry name" value="FILAMENT-LIKE PLANT PROTEIN 4"/>
    <property type="match status" value="1"/>
</dbReference>
<comment type="caution">
    <text evidence="5">The sequence shown here is derived from an EMBL/GenBank/DDBJ whole genome shotgun (WGS) entry which is preliminary data.</text>
</comment>
<sequence length="221" mass="24777">MAESYKSLESHKLKLESEIEVLHKQIDTLGTELAEEKQNHQEDLAKYKDLKEKIERYENEKNTACVDEGADVKTKQEKEIAAAAEKLAECQETILLLGRQLQTLRPPPAEPLGSMLNKQVFSEDQARPTQGLHFKKLSGQFDTDHAFSSAPGTGNVSPLNGYRTHKSPSNLDGNPYFASPNSSKRPKHRSRSSSSSSFTNQFTEKQGRGFSRLFSKGKSEY</sequence>
<evidence type="ECO:0000256" key="3">
    <source>
        <dbReference type="SAM" id="Coils"/>
    </source>
</evidence>
<evidence type="ECO:0000313" key="6">
    <source>
        <dbReference type="Proteomes" id="UP000479710"/>
    </source>
</evidence>
<keyword evidence="2 3" id="KW-0175">Coiled coil</keyword>